<keyword evidence="1" id="KW-0472">Membrane</keyword>
<proteinExistence type="predicted"/>
<evidence type="ECO:0000313" key="2">
    <source>
        <dbReference type="EMBL" id="MDR0183449.1"/>
    </source>
</evidence>
<evidence type="ECO:0000256" key="1">
    <source>
        <dbReference type="SAM" id="Phobius"/>
    </source>
</evidence>
<feature type="transmembrane region" description="Helical" evidence="1">
    <location>
        <begin position="405"/>
        <end position="423"/>
    </location>
</feature>
<protein>
    <submittedName>
        <fullName evidence="2">Uncharacterized protein</fullName>
    </submittedName>
</protein>
<feature type="transmembrane region" description="Helical" evidence="1">
    <location>
        <begin position="497"/>
        <end position="523"/>
    </location>
</feature>
<name>A0ABU1CE23_9GAMM</name>
<reference evidence="2 3" key="1">
    <citation type="submission" date="2023-04" db="EMBL/GenBank/DDBJ databases">
        <title>Lysobacter sp. strain UC isolated from soil sample.</title>
        <authorList>
            <person name="Choksket S."/>
            <person name="Harshvardhan F."/>
            <person name="Rana R."/>
            <person name="Patil P.B."/>
            <person name="Korpole S."/>
        </authorList>
    </citation>
    <scope>NUCLEOTIDE SEQUENCE [LARGE SCALE GENOMIC DNA]</scope>
    <source>
        <strain evidence="2 3">UC</strain>
    </source>
</reference>
<dbReference type="EMBL" id="JARUHG010000003">
    <property type="protein sequence ID" value="MDR0183449.1"/>
    <property type="molecule type" value="Genomic_DNA"/>
</dbReference>
<sequence>MRTSRLVSQFSEQALMVRPREHVRTGQVPEPARRQRPVLRMLDRALVEMRGGYVRFHEADLIRRAKAGEFAKRFRDKYERFVNVPLMPVALQQFDNHAAMAKVVAARRAPDHLTWLQSEALLKALDAYDDSDIGSGLCFAHQTGLCVLGMDGDERGAEVLQQWWRADKPERPNLALRGYVLNQKSIAAAFEQMVAKLRADDGGDVLATFQANLQQAKDLAAQYSAVDGYLNTLSEYSHVNTAGALAWIGSLGTQALRAGAPNTLDKALHRRLSVLLTAQLGTRALNLRLAEHAQTGHVPDPARVRRPMLRTLDRAFVASLNNANSNELYKLRLGSGLLLLEAALLLMQAQKLEGDAKWAAQLAAAALTTGAAGLEVMAIGTEQVLARTTQRSVTYQGARISLGRFRLWGAALATAGGVVGIALDWQEGKAAWKTNSALSSAYFVRIGATAVLLTSQGFTAFAQASAYLTWKAQEAVVLRKGWALLAKGSTRLAANRALMLLLGRVAFWAGVVVTIGTVALMILDADALEEWCDRCCYRLNKSEKPYASQEEDLGALLGAIEDVV</sequence>
<keyword evidence="1" id="KW-0812">Transmembrane</keyword>
<dbReference type="Proteomes" id="UP001233535">
    <property type="component" value="Unassembled WGS sequence"/>
</dbReference>
<evidence type="ECO:0000313" key="3">
    <source>
        <dbReference type="Proteomes" id="UP001233535"/>
    </source>
</evidence>
<accession>A0ABU1CE23</accession>
<keyword evidence="3" id="KW-1185">Reference proteome</keyword>
<comment type="caution">
    <text evidence="2">The sequence shown here is derived from an EMBL/GenBank/DDBJ whole genome shotgun (WGS) entry which is preliminary data.</text>
</comment>
<keyword evidence="1" id="KW-1133">Transmembrane helix</keyword>
<feature type="transmembrane region" description="Helical" evidence="1">
    <location>
        <begin position="443"/>
        <end position="470"/>
    </location>
</feature>
<organism evidence="2 3">
    <name type="scientific">Lysobacter arvi</name>
    <dbReference type="NCBI Taxonomy" id="3038776"/>
    <lineage>
        <taxon>Bacteria</taxon>
        <taxon>Pseudomonadati</taxon>
        <taxon>Pseudomonadota</taxon>
        <taxon>Gammaproteobacteria</taxon>
        <taxon>Lysobacterales</taxon>
        <taxon>Lysobacteraceae</taxon>
        <taxon>Lysobacter</taxon>
    </lineage>
</organism>
<gene>
    <name evidence="2" type="ORF">P8609_10795</name>
</gene>